<reference evidence="2 3" key="1">
    <citation type="submission" date="2015-06" db="EMBL/GenBank/DDBJ databases">
        <title>Draft genome sequence of an Alphaproteobacteria species associated to the Mediterranean sponge Oscarella lobularis.</title>
        <authorList>
            <person name="Jourda C."/>
            <person name="Santini S."/>
            <person name="Claverie J.-M."/>
        </authorList>
    </citation>
    <scope>NUCLEOTIDE SEQUENCE [LARGE SCALE GENOMIC DNA]</scope>
    <source>
        <strain evidence="2">IGS</strain>
    </source>
</reference>
<dbReference type="InterPro" id="IPR016032">
    <property type="entry name" value="Sig_transdc_resp-reg_C-effctor"/>
</dbReference>
<dbReference type="EMBL" id="LFTY01000001">
    <property type="protein sequence ID" value="KMW59881.1"/>
    <property type="molecule type" value="Genomic_DNA"/>
</dbReference>
<dbReference type="GO" id="GO:0003677">
    <property type="term" value="F:DNA binding"/>
    <property type="evidence" value="ECO:0007669"/>
    <property type="project" value="InterPro"/>
</dbReference>
<proteinExistence type="predicted"/>
<dbReference type="InterPro" id="IPR029058">
    <property type="entry name" value="AB_hydrolase_fold"/>
</dbReference>
<comment type="caution">
    <text evidence="2">The sequence shown here is derived from an EMBL/GenBank/DDBJ whole genome shotgun (WGS) entry which is preliminary data.</text>
</comment>
<dbReference type="Pfam" id="PF00196">
    <property type="entry name" value="GerE"/>
    <property type="match status" value="1"/>
</dbReference>
<sequence>MDLSLKPNLPRHNIVDQLYDIAIDPESLDDFIGAWNGAGLDTHEARQTFAQIDQFDAIYAAHLRRAETFLSRAESQDTGPDFAEMLARFDSLAAFVVNHDHCVVAANAGAGHAFGLEPGACLDALDLPEASLDALDGCLRSAFASPKPSDRLIKVDLAKPRGAALFQIHKLPKLPGQTLSYALVVTTQYHWRAALGQTLQEVFQLAAAEQAVVRALVEGMDAKTIAESRGTSEGTVRGQIKSILAKTNARTQSEVIRLIMSLQEVSKTAEDRADTTNSLPDVAPADWLHAEVWKPFETLTLPDGRRMDYLEIGPRLGAPILLTHMGYGMARWHRPMIRLAFKLGLRVIVPIRAGYGRSDNVDMKDDILAVTRADTLCLLDHLGIDRLPYVPQGNDLIFAVDLATHAPERISQIIGIGARASLEGDDHYASMSKWHRFFMSTAKYAPHLLKFTAKAGVSMSRRIGVLEMFRHMNGSSPSDMLLLEDDHLRAVLVANGELVAGKTTDVSQAYVMELLVSEASWTHLMLSARATPTRFINGTEDPLYDAAVIAAYRDTYPWIDIEVIQKAGQLLIYNQYAYVLPILAEAAGQAKHIK</sequence>
<keyword evidence="3" id="KW-1185">Reference proteome</keyword>
<dbReference type="SUPFAM" id="SSF46894">
    <property type="entry name" value="C-terminal effector domain of the bipartite response regulators"/>
    <property type="match status" value="1"/>
</dbReference>
<organism evidence="2 3">
    <name type="scientific">Candidatus Rhodobacter oscarellae</name>
    <dbReference type="NCBI Taxonomy" id="1675527"/>
    <lineage>
        <taxon>Bacteria</taxon>
        <taxon>Pseudomonadati</taxon>
        <taxon>Pseudomonadota</taxon>
        <taxon>Alphaproteobacteria</taxon>
        <taxon>Rhodobacterales</taxon>
        <taxon>Rhodobacter group</taxon>
        <taxon>Rhodobacter</taxon>
    </lineage>
</organism>
<feature type="domain" description="HTH luxR-type" evidence="1">
    <location>
        <begin position="202"/>
        <end position="259"/>
    </location>
</feature>
<dbReference type="RefSeq" id="WP_082152341.1">
    <property type="nucleotide sequence ID" value="NZ_LFTY01000001.1"/>
</dbReference>
<dbReference type="Gene3D" id="3.40.50.1820">
    <property type="entry name" value="alpha/beta hydrolase"/>
    <property type="match status" value="1"/>
</dbReference>
<accession>A0A0J9EB70</accession>
<dbReference type="Gene3D" id="1.10.10.10">
    <property type="entry name" value="Winged helix-like DNA-binding domain superfamily/Winged helix DNA-binding domain"/>
    <property type="match status" value="1"/>
</dbReference>
<dbReference type="GO" id="GO:0016787">
    <property type="term" value="F:hydrolase activity"/>
    <property type="evidence" value="ECO:0007669"/>
    <property type="project" value="UniProtKB-KW"/>
</dbReference>
<dbReference type="InterPro" id="IPR000792">
    <property type="entry name" value="Tscrpt_reg_LuxR_C"/>
</dbReference>
<keyword evidence="2" id="KW-0378">Hydrolase</keyword>
<dbReference type="Proteomes" id="UP000037178">
    <property type="component" value="Unassembled WGS sequence"/>
</dbReference>
<dbReference type="SUPFAM" id="SSF53474">
    <property type="entry name" value="alpha/beta-Hydrolases"/>
    <property type="match status" value="1"/>
</dbReference>
<gene>
    <name evidence="2" type="ORF">AIOL_000030</name>
</gene>
<protein>
    <submittedName>
        <fullName evidence="2">Transcriptional regulator, LuxR family/hydrolase, alpha/beta fold family</fullName>
    </submittedName>
</protein>
<dbReference type="GO" id="GO:0006355">
    <property type="term" value="P:regulation of DNA-templated transcription"/>
    <property type="evidence" value="ECO:0007669"/>
    <property type="project" value="InterPro"/>
</dbReference>
<dbReference type="AlphaFoldDB" id="A0A0J9EB70"/>
<dbReference type="SMART" id="SM00421">
    <property type="entry name" value="HTH_LUXR"/>
    <property type="match status" value="1"/>
</dbReference>
<dbReference type="PATRIC" id="fig|1675527.3.peg.44"/>
<dbReference type="InterPro" id="IPR036388">
    <property type="entry name" value="WH-like_DNA-bd_sf"/>
</dbReference>
<evidence type="ECO:0000313" key="2">
    <source>
        <dbReference type="EMBL" id="KMW59881.1"/>
    </source>
</evidence>
<dbReference type="STRING" id="1675527.AIOL_000030"/>
<evidence type="ECO:0000259" key="1">
    <source>
        <dbReference type="SMART" id="SM00421"/>
    </source>
</evidence>
<name>A0A0J9EB70_9RHOB</name>
<evidence type="ECO:0000313" key="3">
    <source>
        <dbReference type="Proteomes" id="UP000037178"/>
    </source>
</evidence>